<comment type="caution">
    <text evidence="9">The sequence shown here is derived from an EMBL/GenBank/DDBJ whole genome shotgun (WGS) entry which is preliminary data.</text>
</comment>
<evidence type="ECO:0000256" key="4">
    <source>
        <dbReference type="ARBA" id="ARBA00022989"/>
    </source>
</evidence>
<accession>A0AAJ5K140</accession>
<keyword evidence="2 6" id="KW-0813">Transport</keyword>
<evidence type="ECO:0000313" key="9">
    <source>
        <dbReference type="EMBL" id="TLK30892.1"/>
    </source>
</evidence>
<feature type="transmembrane region" description="Helical" evidence="8">
    <location>
        <begin position="110"/>
        <end position="134"/>
    </location>
</feature>
<evidence type="ECO:0000256" key="2">
    <source>
        <dbReference type="ARBA" id="ARBA00022448"/>
    </source>
</evidence>
<feature type="transmembrane region" description="Helical" evidence="8">
    <location>
        <begin position="146"/>
        <end position="165"/>
    </location>
</feature>
<dbReference type="GO" id="GO:0015267">
    <property type="term" value="F:channel activity"/>
    <property type="evidence" value="ECO:0007669"/>
    <property type="project" value="InterPro"/>
</dbReference>
<dbReference type="AlphaFoldDB" id="A0AAJ5K140"/>
<evidence type="ECO:0000256" key="8">
    <source>
        <dbReference type="SAM" id="Phobius"/>
    </source>
</evidence>
<dbReference type="GO" id="GO:0016020">
    <property type="term" value="C:membrane"/>
    <property type="evidence" value="ECO:0007669"/>
    <property type="project" value="UniProtKB-SubCell"/>
</dbReference>
<dbReference type="PANTHER" id="PTHR45724">
    <property type="entry name" value="AQUAPORIN NIP2-1"/>
    <property type="match status" value="1"/>
</dbReference>
<feature type="transmembrane region" description="Helical" evidence="8">
    <location>
        <begin position="28"/>
        <end position="50"/>
    </location>
</feature>
<feature type="region of interest" description="Disordered" evidence="7">
    <location>
        <begin position="1"/>
        <end position="26"/>
    </location>
</feature>
<dbReference type="PANTHER" id="PTHR45724:SF13">
    <property type="entry name" value="AQUAPORIN NIP1-1-RELATED"/>
    <property type="match status" value="1"/>
</dbReference>
<name>A0AAJ5K140_9DEIO</name>
<dbReference type="EMBL" id="VBRC01000002">
    <property type="protein sequence ID" value="TLK30892.1"/>
    <property type="molecule type" value="Genomic_DNA"/>
</dbReference>
<dbReference type="Gene3D" id="1.20.1080.10">
    <property type="entry name" value="Glycerol uptake facilitator protein"/>
    <property type="match status" value="1"/>
</dbReference>
<protein>
    <submittedName>
        <fullName evidence="9">Aquaporin</fullName>
    </submittedName>
</protein>
<keyword evidence="5 8" id="KW-0472">Membrane</keyword>
<comment type="similarity">
    <text evidence="6">Belongs to the MIP/aquaporin (TC 1.A.8) family.</text>
</comment>
<dbReference type="PRINTS" id="PR00783">
    <property type="entry name" value="MINTRINSICP"/>
</dbReference>
<evidence type="ECO:0000256" key="7">
    <source>
        <dbReference type="SAM" id="MobiDB-lite"/>
    </source>
</evidence>
<sequence length="255" mass="25739">MGSCRRSGTGGPSPRVTRTARPSRRPDVAVPLSRALVAEGLGTFALVFFGPGAAVVQAQTGALGHLGVAAVFGLTVTAVIAALAPISGAHINPAATFALTLAGKFPRARVLPYVAAQLLGAVLAAFVLLALFGLKGGLGVTVPAGSVAQAFVLELVLTFFLLLVALRSGLPWVVGGVVALGAAMGGPITGASMNPARSFGPALASGLWTAHWLYWAAPLLGAVLAVAANHVLSPTEPVEPRPHLAQEFQPEGEPT</sequence>
<comment type="subcellular location">
    <subcellularLocation>
        <location evidence="1">Membrane</location>
        <topology evidence="1">Multi-pass membrane protein</topology>
    </subcellularLocation>
</comment>
<feature type="transmembrane region" description="Helical" evidence="8">
    <location>
        <begin position="62"/>
        <end position="89"/>
    </location>
</feature>
<feature type="transmembrane region" description="Helical" evidence="8">
    <location>
        <begin position="172"/>
        <end position="192"/>
    </location>
</feature>
<evidence type="ECO:0000256" key="1">
    <source>
        <dbReference type="ARBA" id="ARBA00004141"/>
    </source>
</evidence>
<gene>
    <name evidence="9" type="ORF">FCS05_03820</name>
</gene>
<dbReference type="InterPro" id="IPR023271">
    <property type="entry name" value="Aquaporin-like"/>
</dbReference>
<organism evidence="9 10">
    <name type="scientific">Deinococcus metallilatus</name>
    <dbReference type="NCBI Taxonomy" id="1211322"/>
    <lineage>
        <taxon>Bacteria</taxon>
        <taxon>Thermotogati</taxon>
        <taxon>Deinococcota</taxon>
        <taxon>Deinococci</taxon>
        <taxon>Deinococcales</taxon>
        <taxon>Deinococcaceae</taxon>
        <taxon>Deinococcus</taxon>
    </lineage>
</organism>
<evidence type="ECO:0000256" key="3">
    <source>
        <dbReference type="ARBA" id="ARBA00022692"/>
    </source>
</evidence>
<keyword evidence="3 6" id="KW-0812">Transmembrane</keyword>
<dbReference type="InterPro" id="IPR000425">
    <property type="entry name" value="MIP"/>
</dbReference>
<dbReference type="Pfam" id="PF00230">
    <property type="entry name" value="MIP"/>
    <property type="match status" value="1"/>
</dbReference>
<reference evidence="9 10" key="1">
    <citation type="submission" date="2019-04" db="EMBL/GenBank/DDBJ databases">
        <title>Deinococcus metalilatus MA1002 mutant No.5.</title>
        <authorList>
            <person name="Park W."/>
            <person name="Park C."/>
        </authorList>
    </citation>
    <scope>NUCLEOTIDE SEQUENCE [LARGE SCALE GENOMIC DNA]</scope>
    <source>
        <strain evidence="9 10">MA1002-m5</strain>
    </source>
</reference>
<evidence type="ECO:0000313" key="10">
    <source>
        <dbReference type="Proteomes" id="UP000308000"/>
    </source>
</evidence>
<dbReference type="Proteomes" id="UP000308000">
    <property type="component" value="Unassembled WGS sequence"/>
</dbReference>
<feature type="transmembrane region" description="Helical" evidence="8">
    <location>
        <begin position="212"/>
        <end position="232"/>
    </location>
</feature>
<dbReference type="InterPro" id="IPR034294">
    <property type="entry name" value="Aquaporin_transptr"/>
</dbReference>
<keyword evidence="4 8" id="KW-1133">Transmembrane helix</keyword>
<evidence type="ECO:0000256" key="6">
    <source>
        <dbReference type="RuleBase" id="RU000477"/>
    </source>
</evidence>
<proteinExistence type="inferred from homology"/>
<dbReference type="SUPFAM" id="SSF81338">
    <property type="entry name" value="Aquaporin-like"/>
    <property type="match status" value="1"/>
</dbReference>
<evidence type="ECO:0000256" key="5">
    <source>
        <dbReference type="ARBA" id="ARBA00023136"/>
    </source>
</evidence>